<dbReference type="EMBL" id="JACIEM010000002">
    <property type="protein sequence ID" value="MBB4002743.1"/>
    <property type="molecule type" value="Genomic_DNA"/>
</dbReference>
<dbReference type="Pfam" id="PF15919">
    <property type="entry name" value="HicB_lk_antitox"/>
    <property type="match status" value="1"/>
</dbReference>
<dbReference type="InterPro" id="IPR051404">
    <property type="entry name" value="TA_system_antitoxin"/>
</dbReference>
<evidence type="ECO:0000259" key="1">
    <source>
        <dbReference type="Pfam" id="PF15919"/>
    </source>
</evidence>
<dbReference type="PANTHER" id="PTHR34504">
    <property type="entry name" value="ANTITOXIN HICB"/>
    <property type="match status" value="1"/>
</dbReference>
<dbReference type="InterPro" id="IPR031807">
    <property type="entry name" value="HicB-like"/>
</dbReference>
<accession>A0A7W6HD12</accession>
<dbReference type="RefSeq" id="WP_183207294.1">
    <property type="nucleotide sequence ID" value="NZ_JAAAMM010000002.1"/>
</dbReference>
<proteinExistence type="predicted"/>
<evidence type="ECO:0000313" key="2">
    <source>
        <dbReference type="EMBL" id="MBB4002743.1"/>
    </source>
</evidence>
<organism evidence="2 3">
    <name type="scientific">Aurantimonas endophytica</name>
    <dbReference type="NCBI Taxonomy" id="1522175"/>
    <lineage>
        <taxon>Bacteria</taxon>
        <taxon>Pseudomonadati</taxon>
        <taxon>Pseudomonadota</taxon>
        <taxon>Alphaproteobacteria</taxon>
        <taxon>Hyphomicrobiales</taxon>
        <taxon>Aurantimonadaceae</taxon>
        <taxon>Aurantimonas</taxon>
    </lineage>
</organism>
<comment type="caution">
    <text evidence="2">The sequence shown here is derived from an EMBL/GenBank/DDBJ whole genome shotgun (WGS) entry which is preliminary data.</text>
</comment>
<gene>
    <name evidence="2" type="ORF">GGR03_001818</name>
</gene>
<dbReference type="AlphaFoldDB" id="A0A7W6HD12"/>
<sequence>MSDYIAIIHKDAGSDFDVAFPDFPGCVSAGRTLNEARAMAEEALALHVEGMREQGLALPPPSSREAVMGDRRHREGVAIRVAAPRDEPA</sequence>
<dbReference type="InterPro" id="IPR035069">
    <property type="entry name" value="TTHA1013/TTHA0281-like"/>
</dbReference>
<evidence type="ECO:0000313" key="3">
    <source>
        <dbReference type="Proteomes" id="UP000588647"/>
    </source>
</evidence>
<feature type="domain" description="HicB-like antitoxin of toxin-antitoxin system" evidence="1">
    <location>
        <begin position="4"/>
        <end position="79"/>
    </location>
</feature>
<dbReference type="PANTHER" id="PTHR34504:SF2">
    <property type="entry name" value="UPF0150 PROTEIN SSL0259"/>
    <property type="match status" value="1"/>
</dbReference>
<name>A0A7W6HD12_9HYPH</name>
<keyword evidence="3" id="KW-1185">Reference proteome</keyword>
<dbReference type="SUPFAM" id="SSF143100">
    <property type="entry name" value="TTHA1013/TTHA0281-like"/>
    <property type="match status" value="1"/>
</dbReference>
<dbReference type="Gene3D" id="3.30.160.250">
    <property type="match status" value="1"/>
</dbReference>
<dbReference type="Proteomes" id="UP000588647">
    <property type="component" value="Unassembled WGS sequence"/>
</dbReference>
<protein>
    <submittedName>
        <fullName evidence="2">Putative RNase H-like HicB family nuclease</fullName>
    </submittedName>
</protein>
<reference evidence="2 3" key="1">
    <citation type="submission" date="2020-08" db="EMBL/GenBank/DDBJ databases">
        <title>Genomic Encyclopedia of Type Strains, Phase IV (KMG-IV): sequencing the most valuable type-strain genomes for metagenomic binning, comparative biology and taxonomic classification.</title>
        <authorList>
            <person name="Goeker M."/>
        </authorList>
    </citation>
    <scope>NUCLEOTIDE SEQUENCE [LARGE SCALE GENOMIC DNA]</scope>
    <source>
        <strain evidence="2 3">DSM 103570</strain>
    </source>
</reference>